<feature type="transmembrane region" description="Helical" evidence="7">
    <location>
        <begin position="538"/>
        <end position="558"/>
    </location>
</feature>
<dbReference type="PANTHER" id="PTHR23510">
    <property type="entry name" value="INNER MEMBRANE TRANSPORT PROTEIN YAJR"/>
    <property type="match status" value="1"/>
</dbReference>
<dbReference type="SUPFAM" id="SSF103473">
    <property type="entry name" value="MFS general substrate transporter"/>
    <property type="match status" value="1"/>
</dbReference>
<dbReference type="OrthoDB" id="5588846at2759"/>
<keyword evidence="3 7" id="KW-0812">Transmembrane</keyword>
<evidence type="ECO:0000256" key="1">
    <source>
        <dbReference type="ARBA" id="ARBA00004141"/>
    </source>
</evidence>
<dbReference type="PaxDb" id="2850-Phatr19586"/>
<protein>
    <recommendedName>
        <fullName evidence="8">SPX domain-containing protein</fullName>
    </recommendedName>
</protein>
<dbReference type="eggNOG" id="KOG1161">
    <property type="taxonomic scope" value="Eukaryota"/>
</dbReference>
<proteinExistence type="inferred from homology"/>
<dbReference type="InterPro" id="IPR004331">
    <property type="entry name" value="SPX_dom"/>
</dbReference>
<accession>B7FWF5</accession>
<keyword evidence="4 7" id="KW-1133">Transmembrane helix</keyword>
<dbReference type="PROSITE" id="PS51382">
    <property type="entry name" value="SPX"/>
    <property type="match status" value="1"/>
</dbReference>
<dbReference type="Proteomes" id="UP000000759">
    <property type="component" value="Chromosome 6"/>
</dbReference>
<feature type="transmembrane region" description="Helical" evidence="7">
    <location>
        <begin position="505"/>
        <end position="532"/>
    </location>
</feature>
<reference evidence="10" key="2">
    <citation type="submission" date="2008-08" db="EMBL/GenBank/DDBJ databases">
        <authorList>
            <consortium name="Diatom Consortium"/>
            <person name="Grigoriev I."/>
            <person name="Grimwood J."/>
            <person name="Kuo A."/>
            <person name="Otillar R.P."/>
            <person name="Salamov A."/>
            <person name="Detter J.C."/>
            <person name="Lindquist E."/>
            <person name="Shapiro H."/>
            <person name="Lucas S."/>
            <person name="Glavina del Rio T."/>
            <person name="Pitluck S."/>
            <person name="Rokhsar D."/>
            <person name="Bowler C."/>
        </authorList>
    </citation>
    <scope>GENOME REANNOTATION</scope>
    <source>
        <strain evidence="10">CCAP 1055/1</strain>
    </source>
</reference>
<feature type="transmembrane region" description="Helical" evidence="7">
    <location>
        <begin position="666"/>
        <end position="684"/>
    </location>
</feature>
<dbReference type="Pfam" id="PF07690">
    <property type="entry name" value="MFS_1"/>
    <property type="match status" value="1"/>
</dbReference>
<evidence type="ECO:0000256" key="2">
    <source>
        <dbReference type="ARBA" id="ARBA00008335"/>
    </source>
</evidence>
<dbReference type="GO" id="GO:0022857">
    <property type="term" value="F:transmembrane transporter activity"/>
    <property type="evidence" value="ECO:0007669"/>
    <property type="project" value="InterPro"/>
</dbReference>
<dbReference type="KEGG" id="pti:PHATRDRAFT_19586"/>
<feature type="transmembrane region" description="Helical" evidence="7">
    <location>
        <begin position="303"/>
        <end position="322"/>
    </location>
</feature>
<dbReference type="GO" id="GO:0016020">
    <property type="term" value="C:membrane"/>
    <property type="evidence" value="ECO:0007669"/>
    <property type="project" value="UniProtKB-SubCell"/>
</dbReference>
<dbReference type="RefSeq" id="XP_002179148.1">
    <property type="nucleotide sequence ID" value="XM_002179112.1"/>
</dbReference>
<feature type="transmembrane region" description="Helical" evidence="7">
    <location>
        <begin position="388"/>
        <end position="410"/>
    </location>
</feature>
<dbReference type="InterPro" id="IPR051068">
    <property type="entry name" value="MFS_Domain-Containing_Protein"/>
</dbReference>
<feature type="transmembrane region" description="Helical" evidence="7">
    <location>
        <begin position="351"/>
        <end position="367"/>
    </location>
</feature>
<feature type="transmembrane region" description="Helical" evidence="7">
    <location>
        <begin position="430"/>
        <end position="449"/>
    </location>
</feature>
<dbReference type="EMBL" id="CM000609">
    <property type="protein sequence ID" value="EEC48971.1"/>
    <property type="molecule type" value="Genomic_DNA"/>
</dbReference>
<comment type="subcellular location">
    <subcellularLocation>
        <location evidence="1">Membrane</location>
        <topology evidence="1">Multi-pass membrane protein</topology>
    </subcellularLocation>
</comment>
<name>B7FWF5_PHATC</name>
<dbReference type="GeneID" id="7200173"/>
<dbReference type="InParanoid" id="B7FWF5"/>
<feature type="transmembrane region" description="Helical" evidence="7">
    <location>
        <begin position="567"/>
        <end position="585"/>
    </location>
</feature>
<dbReference type="AlphaFoldDB" id="B7FWF5"/>
<organism evidence="9 10">
    <name type="scientific">Phaeodactylum tricornutum (strain CCAP 1055/1)</name>
    <dbReference type="NCBI Taxonomy" id="556484"/>
    <lineage>
        <taxon>Eukaryota</taxon>
        <taxon>Sar</taxon>
        <taxon>Stramenopiles</taxon>
        <taxon>Ochrophyta</taxon>
        <taxon>Bacillariophyta</taxon>
        <taxon>Bacillariophyceae</taxon>
        <taxon>Bacillariophycidae</taxon>
        <taxon>Naviculales</taxon>
        <taxon>Phaeodactylaceae</taxon>
        <taxon>Phaeodactylum</taxon>
    </lineage>
</organism>
<dbReference type="CDD" id="cd14479">
    <property type="entry name" value="SPX-MFS_plant"/>
    <property type="match status" value="1"/>
</dbReference>
<keyword evidence="5 7" id="KW-0472">Membrane</keyword>
<dbReference type="Gene3D" id="1.20.1250.20">
    <property type="entry name" value="MFS general substrate transporter like domains"/>
    <property type="match status" value="1"/>
</dbReference>
<comment type="similarity">
    <text evidence="2">Belongs to the major facilitator superfamily.</text>
</comment>
<feature type="transmembrane region" description="Helical" evidence="7">
    <location>
        <begin position="329"/>
        <end position="345"/>
    </location>
</feature>
<dbReference type="PANTHER" id="PTHR23510:SF64">
    <property type="entry name" value="INNER MEMBRANE TRANSPORT PROTEIN YAJR"/>
    <property type="match status" value="1"/>
</dbReference>
<sequence>MVNFGNKLVALEHKPWSDYYLDYARLKDILESIPDEEQVQQGTATQLDGSFEFIHVLNREVEKILLFFLQEQGEIAASLADCRRKHLGLISSSTSSADLDSLQTLYHEIALHLLHLIQYVDLNVTGIRKILKKHDKQLPNQQLAPIYLGRRGKPSILLQPLLADNDDSLNGLVLVLETSLRELKQTNHKSMVQLNRENPYANLPTDAIVLQIRAARRRLQQTSDFVQFLAASLMMSSEVSLMGEEEEEDDTTDEKAGQTKPSEFSNLLNLLSTFLYMTNYYIVAPSSGTYAEKLGGSAALSGIIIGMTPVAALVSTVLYSWWTSYSYKAALIFASSCSLIGNVLYATGLPYNSLALVMLGRLLNGFGSARSINRRYIADTFSRSQRTAASAAFVTAGALGMAAGPAVASLLHLTVSDSSLNLYWQVENSVGWFMAVAWAVYLVCLIMYFSDPHKKVHLASPKSESGEKKPLLTNGESDNNRLRDSGGMQQQDNPMWRNIPVMTTFWLYFVLKLVLECLLSSTSTLTLFYFGWRGDISGVYMAALGLLMLPANFVVAYFSKSYFDRELIMGLQVTMLLGCLIILQYSYNYSIAQYIVGSVIIFVSTNALEGPNMSLLSKTIPKSWAKGIFNIGLLATEAGTLGRAVGDVLLTACGEEGLQYLLNRSMGTMSLLSFVTLLVSYMVYDHLEPLDNDD</sequence>
<evidence type="ECO:0000256" key="7">
    <source>
        <dbReference type="SAM" id="Phobius"/>
    </source>
</evidence>
<dbReference type="STRING" id="556484.B7FWF5"/>
<evidence type="ECO:0000256" key="6">
    <source>
        <dbReference type="SAM" id="MobiDB-lite"/>
    </source>
</evidence>
<gene>
    <name evidence="9" type="ORF">PHATRDRAFT_19586</name>
</gene>
<dbReference type="InterPro" id="IPR011701">
    <property type="entry name" value="MFS"/>
</dbReference>
<feature type="domain" description="SPX" evidence="8">
    <location>
        <begin position="2"/>
        <end position="148"/>
    </location>
</feature>
<feature type="transmembrane region" description="Helical" evidence="7">
    <location>
        <begin position="591"/>
        <end position="608"/>
    </location>
</feature>
<keyword evidence="10" id="KW-1185">Reference proteome</keyword>
<evidence type="ECO:0000313" key="9">
    <source>
        <dbReference type="EMBL" id="EEC48971.1"/>
    </source>
</evidence>
<dbReference type="InterPro" id="IPR045264">
    <property type="entry name" value="SPXM_SPX_plant"/>
</dbReference>
<dbReference type="eggNOG" id="KOG2325">
    <property type="taxonomic scope" value="Eukaryota"/>
</dbReference>
<feature type="region of interest" description="Disordered" evidence="6">
    <location>
        <begin position="241"/>
        <end position="260"/>
    </location>
</feature>
<evidence type="ECO:0000313" key="10">
    <source>
        <dbReference type="Proteomes" id="UP000000759"/>
    </source>
</evidence>
<dbReference type="InterPro" id="IPR036259">
    <property type="entry name" value="MFS_trans_sf"/>
</dbReference>
<evidence type="ECO:0000259" key="8">
    <source>
        <dbReference type="PROSITE" id="PS51382"/>
    </source>
</evidence>
<evidence type="ECO:0000256" key="3">
    <source>
        <dbReference type="ARBA" id="ARBA00022692"/>
    </source>
</evidence>
<reference evidence="9 10" key="1">
    <citation type="journal article" date="2008" name="Nature">
        <title>The Phaeodactylum genome reveals the evolutionary history of diatom genomes.</title>
        <authorList>
            <person name="Bowler C."/>
            <person name="Allen A.E."/>
            <person name="Badger J.H."/>
            <person name="Grimwood J."/>
            <person name="Jabbari K."/>
            <person name="Kuo A."/>
            <person name="Maheswari U."/>
            <person name="Martens C."/>
            <person name="Maumus F."/>
            <person name="Otillar R.P."/>
            <person name="Rayko E."/>
            <person name="Salamov A."/>
            <person name="Vandepoele K."/>
            <person name="Beszteri B."/>
            <person name="Gruber A."/>
            <person name="Heijde M."/>
            <person name="Katinka M."/>
            <person name="Mock T."/>
            <person name="Valentin K."/>
            <person name="Verret F."/>
            <person name="Berges J.A."/>
            <person name="Brownlee C."/>
            <person name="Cadoret J.P."/>
            <person name="Chiovitti A."/>
            <person name="Choi C.J."/>
            <person name="Coesel S."/>
            <person name="De Martino A."/>
            <person name="Detter J.C."/>
            <person name="Durkin C."/>
            <person name="Falciatore A."/>
            <person name="Fournet J."/>
            <person name="Haruta M."/>
            <person name="Huysman M.J."/>
            <person name="Jenkins B.D."/>
            <person name="Jiroutova K."/>
            <person name="Jorgensen R.E."/>
            <person name="Joubert Y."/>
            <person name="Kaplan A."/>
            <person name="Kroger N."/>
            <person name="Kroth P.G."/>
            <person name="La Roche J."/>
            <person name="Lindquist E."/>
            <person name="Lommer M."/>
            <person name="Martin-Jezequel V."/>
            <person name="Lopez P.J."/>
            <person name="Lucas S."/>
            <person name="Mangogna M."/>
            <person name="McGinnis K."/>
            <person name="Medlin L.K."/>
            <person name="Montsant A."/>
            <person name="Oudot-Le Secq M.P."/>
            <person name="Napoli C."/>
            <person name="Obornik M."/>
            <person name="Parker M.S."/>
            <person name="Petit J.L."/>
            <person name="Porcel B.M."/>
            <person name="Poulsen N."/>
            <person name="Robison M."/>
            <person name="Rychlewski L."/>
            <person name="Rynearson T.A."/>
            <person name="Schmutz J."/>
            <person name="Shapiro H."/>
            <person name="Siaut M."/>
            <person name="Stanley M."/>
            <person name="Sussman M.R."/>
            <person name="Taylor A.R."/>
            <person name="Vardi A."/>
            <person name="von Dassow P."/>
            <person name="Vyverman W."/>
            <person name="Willis A."/>
            <person name="Wyrwicz L.S."/>
            <person name="Rokhsar D.S."/>
            <person name="Weissenbach J."/>
            <person name="Armbrust E.V."/>
            <person name="Green B.R."/>
            <person name="Van de Peer Y."/>
            <person name="Grigoriev I.V."/>
        </authorList>
    </citation>
    <scope>NUCLEOTIDE SEQUENCE [LARGE SCALE GENOMIC DNA]</scope>
    <source>
        <strain evidence="9 10">CCAP 1055/1</strain>
    </source>
</reference>
<feature type="region of interest" description="Disordered" evidence="6">
    <location>
        <begin position="459"/>
        <end position="491"/>
    </location>
</feature>
<feature type="compositionally biased region" description="Acidic residues" evidence="6">
    <location>
        <begin position="243"/>
        <end position="252"/>
    </location>
</feature>
<evidence type="ECO:0000256" key="4">
    <source>
        <dbReference type="ARBA" id="ARBA00022989"/>
    </source>
</evidence>
<evidence type="ECO:0000256" key="5">
    <source>
        <dbReference type="ARBA" id="ARBA00023136"/>
    </source>
</evidence>